<evidence type="ECO:0000259" key="10">
    <source>
        <dbReference type="Pfam" id="PF25019"/>
    </source>
</evidence>
<evidence type="ECO:0000259" key="9">
    <source>
        <dbReference type="Pfam" id="PF23559"/>
    </source>
</evidence>
<feature type="domain" description="Disease resistance N-terminal" evidence="8">
    <location>
        <begin position="13"/>
        <end position="98"/>
    </location>
</feature>
<dbReference type="SMART" id="SM00369">
    <property type="entry name" value="LRR_TYP"/>
    <property type="match status" value="3"/>
</dbReference>
<name>A0A9N7RIP7_STRHE</name>
<dbReference type="InterPro" id="IPR041118">
    <property type="entry name" value="Rx_N"/>
</dbReference>
<evidence type="ECO:0000313" key="11">
    <source>
        <dbReference type="EMBL" id="CAA0829459.1"/>
    </source>
</evidence>
<dbReference type="InterPro" id="IPR032675">
    <property type="entry name" value="LRR_dom_sf"/>
</dbReference>
<dbReference type="InterPro" id="IPR058922">
    <property type="entry name" value="WHD_DRP"/>
</dbReference>
<keyword evidence="2" id="KW-0433">Leucine-rich repeat</keyword>
<dbReference type="Pfam" id="PF25019">
    <property type="entry name" value="LRR_R13L1-DRL21"/>
    <property type="match status" value="1"/>
</dbReference>
<keyword evidence="4" id="KW-0547">Nucleotide-binding</keyword>
<dbReference type="PANTHER" id="PTHR36766:SF45">
    <property type="entry name" value="NB-ARC DOMAIN-CONTAINING PROTEIN"/>
    <property type="match status" value="1"/>
</dbReference>
<dbReference type="InterPro" id="IPR027417">
    <property type="entry name" value="P-loop_NTPase"/>
</dbReference>
<keyword evidence="3" id="KW-0677">Repeat</keyword>
<comment type="caution">
    <text evidence="11">The sequence shown here is derived from an EMBL/GenBank/DDBJ whole genome shotgun (WGS) entry which is preliminary data.</text>
</comment>
<evidence type="ECO:0000256" key="5">
    <source>
        <dbReference type="ARBA" id="ARBA00022821"/>
    </source>
</evidence>
<dbReference type="Pfam" id="PF00931">
    <property type="entry name" value="NB-ARC"/>
    <property type="match status" value="1"/>
</dbReference>
<gene>
    <name evidence="11" type="ORF">SHERM_25032</name>
</gene>
<evidence type="ECO:0000256" key="4">
    <source>
        <dbReference type="ARBA" id="ARBA00022741"/>
    </source>
</evidence>
<dbReference type="InterPro" id="IPR038005">
    <property type="entry name" value="RX-like_CC"/>
</dbReference>
<dbReference type="SUPFAM" id="SSF52058">
    <property type="entry name" value="L domain-like"/>
    <property type="match status" value="1"/>
</dbReference>
<dbReference type="PRINTS" id="PR00364">
    <property type="entry name" value="DISEASERSIST"/>
</dbReference>
<keyword evidence="6" id="KW-0067">ATP-binding</keyword>
<protein>
    <submittedName>
        <fullName evidence="11">Disease resistance RPP13-like protein 1</fullName>
    </submittedName>
</protein>
<dbReference type="FunFam" id="3.40.50.300:FF:001091">
    <property type="entry name" value="Probable disease resistance protein At1g61300"/>
    <property type="match status" value="1"/>
</dbReference>
<reference evidence="11" key="1">
    <citation type="submission" date="2019-12" db="EMBL/GenBank/DDBJ databases">
        <authorList>
            <person name="Scholes J."/>
        </authorList>
    </citation>
    <scope>NUCLEOTIDE SEQUENCE</scope>
</reference>
<dbReference type="OrthoDB" id="5279713at2759"/>
<dbReference type="InterPro" id="IPR003591">
    <property type="entry name" value="Leu-rich_rpt_typical-subtyp"/>
</dbReference>
<dbReference type="InterPro" id="IPR042197">
    <property type="entry name" value="Apaf_helical"/>
</dbReference>
<dbReference type="SUPFAM" id="SSF52540">
    <property type="entry name" value="P-loop containing nucleoside triphosphate hydrolases"/>
    <property type="match status" value="1"/>
</dbReference>
<organism evidence="11 12">
    <name type="scientific">Striga hermonthica</name>
    <name type="common">Purple witchweed</name>
    <name type="synonym">Buchnera hermonthica</name>
    <dbReference type="NCBI Taxonomy" id="68872"/>
    <lineage>
        <taxon>Eukaryota</taxon>
        <taxon>Viridiplantae</taxon>
        <taxon>Streptophyta</taxon>
        <taxon>Embryophyta</taxon>
        <taxon>Tracheophyta</taxon>
        <taxon>Spermatophyta</taxon>
        <taxon>Magnoliopsida</taxon>
        <taxon>eudicotyledons</taxon>
        <taxon>Gunneridae</taxon>
        <taxon>Pentapetalae</taxon>
        <taxon>asterids</taxon>
        <taxon>lamiids</taxon>
        <taxon>Lamiales</taxon>
        <taxon>Orobanchaceae</taxon>
        <taxon>Buchnereae</taxon>
        <taxon>Striga</taxon>
    </lineage>
</organism>
<dbReference type="Gene3D" id="1.10.8.430">
    <property type="entry name" value="Helical domain of apoptotic protease-activating factors"/>
    <property type="match status" value="1"/>
</dbReference>
<evidence type="ECO:0000256" key="3">
    <source>
        <dbReference type="ARBA" id="ARBA00022737"/>
    </source>
</evidence>
<dbReference type="EMBL" id="CACSLK010027773">
    <property type="protein sequence ID" value="CAA0829459.1"/>
    <property type="molecule type" value="Genomic_DNA"/>
</dbReference>
<dbReference type="Gene3D" id="3.80.10.10">
    <property type="entry name" value="Ribonuclease Inhibitor"/>
    <property type="match status" value="2"/>
</dbReference>
<feature type="domain" description="Disease resistance protein winged helix" evidence="9">
    <location>
        <begin position="440"/>
        <end position="512"/>
    </location>
</feature>
<comment type="similarity">
    <text evidence="1">Belongs to the disease resistance NB-LRR family.</text>
</comment>
<dbReference type="PANTHER" id="PTHR36766">
    <property type="entry name" value="PLANT BROAD-SPECTRUM MILDEW RESISTANCE PROTEIN RPW8"/>
    <property type="match status" value="1"/>
</dbReference>
<dbReference type="Pfam" id="PF23559">
    <property type="entry name" value="WHD_DRP"/>
    <property type="match status" value="1"/>
</dbReference>
<sequence length="953" mass="108271">MSDPIIGAVLTELTLILDQLIRREVQLITGVGKKIKRLESEFKSIRAVLGDAGKRQVKEQAVQIWLEKLNDVAYEADDVLFEWITAMRKAEIEGLEENKSQSSSSPAKKVYSFVTLPCLGFNKITLRRDIALRINKINEKLADIAEEKDRYNFTAVTGDDELSGYERPKTSSYVDLSKVEGRDSDKNAIIRKLLSGNSKKDQGLNVVSVVGMGGMGKTTLAQVVYNSEPVDSNFDKRVWVCVSDPFDEVRVAKAILEEIEGIAPNLFELETVTRKIRHHLEKKKFLLVLDDVWTKDFARWEHIFGTLGSGACGSSVLVTTRIETVAKVMGSKYTHRLGKLSDQDSWALFKTIAFFERSDEEFARFEYVGRRIADKCKGRPLTVKTIGSLMRFKSSLADWENVLSSEFWVLEEAEKLFPPLMLSYYDLPPGMKHCFSFCALFPKDYVIEANNLVQLWMAQGYLESNENVEVEVLGQEYLQRLAMRSFFEILKMDKDGKRILSVKMHDMVHDFAQYLAKNECRVIEYNNSSDLERKIRLSEKKARHLTVVRGEDKDFPSVPSVDRLITLWVQSFFDSPPIVSQLDRIDPDLFLCLSCIRALDLSRNRIGELPKEIGSLIKLKYLNLSHNPFWELPQSLCDLFNLQTLKLISCDHLRKLPREIKKLVNLRHLEIDCTDNLKTLPKGISKMKSLQTLTKFIIVKGNDTTDPSCGVDDLNNLENLRGCLKIEGLGFVTDANEAKKANLHKMINLTDLHLDFSHSIRNVDQHKVVLEALEVHQNLQSLKISSYGGTEFPDWMMKLTNLRTLVLQDCKNCSNLPSLGKLPSLVTLQLEGLNSMKSLGLDFLGIQARSGSGALSAFPKLKKLKISKMESWEEWDLSCKDESFEIMPRLKCLKISNCNKLKALPPFLVRKTPNLKLKARNCTLLSNVTVGSWGGVKQDFTDSEFLKNVMSFN</sequence>
<dbReference type="Pfam" id="PF18052">
    <property type="entry name" value="Rx_N"/>
    <property type="match status" value="1"/>
</dbReference>
<dbReference type="InterPro" id="IPR001611">
    <property type="entry name" value="Leu-rich_rpt"/>
</dbReference>
<dbReference type="GO" id="GO:0051607">
    <property type="term" value="P:defense response to virus"/>
    <property type="evidence" value="ECO:0007669"/>
    <property type="project" value="UniProtKB-ARBA"/>
</dbReference>
<evidence type="ECO:0000259" key="7">
    <source>
        <dbReference type="Pfam" id="PF00931"/>
    </source>
</evidence>
<proteinExistence type="inferred from homology"/>
<keyword evidence="5" id="KW-0611">Plant defense</keyword>
<dbReference type="Gene3D" id="1.20.5.4130">
    <property type="match status" value="1"/>
</dbReference>
<dbReference type="InterPro" id="IPR056789">
    <property type="entry name" value="LRR_R13L1-DRL21"/>
</dbReference>
<dbReference type="InterPro" id="IPR002182">
    <property type="entry name" value="NB-ARC"/>
</dbReference>
<dbReference type="CDD" id="cd14798">
    <property type="entry name" value="RX-CC_like"/>
    <property type="match status" value="1"/>
</dbReference>
<dbReference type="PROSITE" id="PS51450">
    <property type="entry name" value="LRR"/>
    <property type="match status" value="1"/>
</dbReference>
<dbReference type="FunFam" id="1.10.10.10:FF:000322">
    <property type="entry name" value="Probable disease resistance protein At1g63360"/>
    <property type="match status" value="1"/>
</dbReference>
<dbReference type="Gene3D" id="3.40.50.300">
    <property type="entry name" value="P-loop containing nucleotide triphosphate hydrolases"/>
    <property type="match status" value="1"/>
</dbReference>
<dbReference type="GO" id="GO:0005524">
    <property type="term" value="F:ATP binding"/>
    <property type="evidence" value="ECO:0007669"/>
    <property type="project" value="UniProtKB-KW"/>
</dbReference>
<evidence type="ECO:0000259" key="8">
    <source>
        <dbReference type="Pfam" id="PF18052"/>
    </source>
</evidence>
<evidence type="ECO:0000256" key="2">
    <source>
        <dbReference type="ARBA" id="ARBA00022614"/>
    </source>
</evidence>
<accession>A0A9N7RIP7</accession>
<feature type="domain" description="NB-ARC" evidence="7">
    <location>
        <begin position="184"/>
        <end position="356"/>
    </location>
</feature>
<evidence type="ECO:0000256" key="6">
    <source>
        <dbReference type="ARBA" id="ARBA00022840"/>
    </source>
</evidence>
<evidence type="ECO:0000256" key="1">
    <source>
        <dbReference type="ARBA" id="ARBA00008894"/>
    </source>
</evidence>
<evidence type="ECO:0000313" key="12">
    <source>
        <dbReference type="Proteomes" id="UP001153555"/>
    </source>
</evidence>
<keyword evidence="12" id="KW-1185">Reference proteome</keyword>
<dbReference type="Pfam" id="PF00560">
    <property type="entry name" value="LRR_1"/>
    <property type="match status" value="2"/>
</dbReference>
<feature type="domain" description="R13L1/DRL21-like LRR repeat region" evidence="10">
    <location>
        <begin position="712"/>
        <end position="832"/>
    </location>
</feature>
<dbReference type="GO" id="GO:0043531">
    <property type="term" value="F:ADP binding"/>
    <property type="evidence" value="ECO:0007669"/>
    <property type="project" value="InterPro"/>
</dbReference>
<dbReference type="Gene3D" id="1.10.10.10">
    <property type="entry name" value="Winged helix-like DNA-binding domain superfamily/Winged helix DNA-binding domain"/>
    <property type="match status" value="1"/>
</dbReference>
<dbReference type="AlphaFoldDB" id="A0A9N7RIP7"/>
<dbReference type="InterPro" id="IPR036388">
    <property type="entry name" value="WH-like_DNA-bd_sf"/>
</dbReference>
<dbReference type="Proteomes" id="UP001153555">
    <property type="component" value="Unassembled WGS sequence"/>
</dbReference>